<feature type="domain" description="Fumarylacetoacetase-like C-terminal" evidence="17">
    <location>
        <begin position="54"/>
        <end position="343"/>
    </location>
</feature>
<name>A0A1X2HD21_SYNRA</name>
<feature type="binding site" evidence="14">
    <location>
        <position position="281"/>
    </location>
    <ligand>
        <name>substrate</name>
    </ligand>
</feature>
<dbReference type="EC" id="3.7.1.2" evidence="4 16"/>
<dbReference type="STRING" id="13706.A0A1X2HD21"/>
<keyword evidence="7 16" id="KW-0378">Hydrolase</keyword>
<keyword evidence="6 15" id="KW-0479">Metal-binding</keyword>
<keyword evidence="20" id="KW-1185">Reference proteome</keyword>
<dbReference type="OMA" id="YWTAAQQ"/>
<protein>
    <recommendedName>
        <fullName evidence="5 16">Fumarylacetoacetase</fullName>
        <ecNumber evidence="4 16">3.7.1.2</ecNumber>
    </recommendedName>
    <alternativeName>
        <fullName evidence="12 16">Fumarylacetoacetate hydrolase</fullName>
    </alternativeName>
</protein>
<feature type="binding site" evidence="15">
    <location>
        <position position="183"/>
    </location>
    <ligand>
        <name>Mg(2+)</name>
        <dbReference type="ChEBI" id="CHEBI:18420"/>
    </ligand>
</feature>
<feature type="binding site" evidence="15">
    <location>
        <position position="163"/>
    </location>
    <ligand>
        <name>Mg(2+)</name>
        <dbReference type="ChEBI" id="CHEBI:18420"/>
    </ligand>
</feature>
<evidence type="ECO:0000256" key="4">
    <source>
        <dbReference type="ARBA" id="ARBA00012094"/>
    </source>
</evidence>
<dbReference type="InterPro" id="IPR036462">
    <property type="entry name" value="Fumarylacetoacetase_N_sf"/>
</dbReference>
<evidence type="ECO:0000256" key="2">
    <source>
        <dbReference type="ARBA" id="ARBA00004782"/>
    </source>
</evidence>
<dbReference type="InterPro" id="IPR015377">
    <property type="entry name" value="Fumarylacetoacetase_N"/>
</dbReference>
<organism evidence="19 20">
    <name type="scientific">Syncephalastrum racemosum</name>
    <name type="common">Filamentous fungus</name>
    <dbReference type="NCBI Taxonomy" id="13706"/>
    <lineage>
        <taxon>Eukaryota</taxon>
        <taxon>Fungi</taxon>
        <taxon>Fungi incertae sedis</taxon>
        <taxon>Mucoromycota</taxon>
        <taxon>Mucoromycotina</taxon>
        <taxon>Mucoromycetes</taxon>
        <taxon>Mucorales</taxon>
        <taxon>Syncephalastraceae</taxon>
        <taxon>Syncephalastrum</taxon>
    </lineage>
</organism>
<evidence type="ECO:0000313" key="19">
    <source>
        <dbReference type="EMBL" id="ORY96687.1"/>
    </source>
</evidence>
<feature type="binding site" evidence="15">
    <location>
        <position position="131"/>
    </location>
    <ligand>
        <name>Ca(2+)</name>
        <dbReference type="ChEBI" id="CHEBI:29108"/>
    </ligand>
</feature>
<dbReference type="GO" id="GO:0006572">
    <property type="term" value="P:L-tyrosine catabolic process"/>
    <property type="evidence" value="ECO:0007669"/>
    <property type="project" value="UniProtKB-UniRule"/>
</dbReference>
<comment type="catalytic activity">
    <reaction evidence="1 16">
        <text>4-fumarylacetoacetate + H2O = acetoacetate + fumarate + H(+)</text>
        <dbReference type="Rhea" id="RHEA:10244"/>
        <dbReference type="ChEBI" id="CHEBI:13705"/>
        <dbReference type="ChEBI" id="CHEBI:15377"/>
        <dbReference type="ChEBI" id="CHEBI:15378"/>
        <dbReference type="ChEBI" id="CHEBI:18034"/>
        <dbReference type="ChEBI" id="CHEBI:29806"/>
        <dbReference type="EC" id="3.7.1.2"/>
    </reaction>
</comment>
<dbReference type="Pfam" id="PF01557">
    <property type="entry name" value="FAA_hydrolase"/>
    <property type="match status" value="1"/>
</dbReference>
<feature type="binding site" evidence="14">
    <location>
        <position position="58"/>
    </location>
    <ligand>
        <name>substrate</name>
    </ligand>
</feature>
<dbReference type="InParanoid" id="A0A1X2HD21"/>
<dbReference type="Proteomes" id="UP000242180">
    <property type="component" value="Unassembled WGS sequence"/>
</dbReference>
<dbReference type="Gene3D" id="2.30.30.230">
    <property type="entry name" value="Fumarylacetoacetase, N-terminal domain"/>
    <property type="match status" value="1"/>
</dbReference>
<feature type="active site" description="Proton acceptor" evidence="13">
    <location>
        <position position="63"/>
    </location>
</feature>
<evidence type="ECO:0000256" key="1">
    <source>
        <dbReference type="ARBA" id="ARBA00000353"/>
    </source>
</evidence>
<accession>A0A1X2HD21</accession>
<feature type="binding site" evidence="15">
    <location>
        <position position="187"/>
    </location>
    <ligand>
        <name>Mg(2+)</name>
        <dbReference type="ChEBI" id="CHEBI:18420"/>
    </ligand>
</feature>
<dbReference type="InterPro" id="IPR011234">
    <property type="entry name" value="Fumarylacetoacetase-like_C"/>
</dbReference>
<evidence type="ECO:0000256" key="5">
    <source>
        <dbReference type="ARBA" id="ARBA00014741"/>
    </source>
</evidence>
<evidence type="ECO:0000256" key="12">
    <source>
        <dbReference type="ARBA" id="ARBA00031740"/>
    </source>
</evidence>
<keyword evidence="9 15" id="KW-0460">Magnesium</keyword>
<dbReference type="PANTHER" id="PTHR43069">
    <property type="entry name" value="FUMARYLACETOACETASE"/>
    <property type="match status" value="1"/>
</dbReference>
<dbReference type="NCBIfam" id="TIGR01266">
    <property type="entry name" value="fum_ac_acetase"/>
    <property type="match status" value="1"/>
</dbReference>
<keyword evidence="11 16" id="KW-0585">Phenylalanine catabolism</keyword>
<comment type="caution">
    <text evidence="19">The sequence shown here is derived from an EMBL/GenBank/DDBJ whole genome shotgun (WGS) entry which is preliminary data.</text>
</comment>
<evidence type="ECO:0000256" key="16">
    <source>
        <dbReference type="RuleBase" id="RU366008"/>
    </source>
</evidence>
<evidence type="ECO:0000256" key="11">
    <source>
        <dbReference type="ARBA" id="ARBA00023232"/>
    </source>
</evidence>
<proteinExistence type="inferred from homology"/>
<feature type="binding site" evidence="15">
    <location>
        <position position="56"/>
    </location>
    <ligand>
        <name>Ca(2+)</name>
        <dbReference type="ChEBI" id="CHEBI:29108"/>
    </ligand>
</feature>
<evidence type="ECO:0000256" key="15">
    <source>
        <dbReference type="PIRSR" id="PIRSR605959-3"/>
    </source>
</evidence>
<evidence type="ECO:0000256" key="10">
    <source>
        <dbReference type="ARBA" id="ARBA00022878"/>
    </source>
</evidence>
<dbReference type="GO" id="GO:0046872">
    <property type="term" value="F:metal ion binding"/>
    <property type="evidence" value="ECO:0007669"/>
    <property type="project" value="UniProtKB-UniRule"/>
</dbReference>
<keyword evidence="10 16" id="KW-0828">Tyrosine catabolism</keyword>
<dbReference type="Gene3D" id="3.90.850.10">
    <property type="entry name" value="Fumarylacetoacetase-like, C-terminal domain"/>
    <property type="match status" value="1"/>
</dbReference>
<feature type="domain" description="Fumarylacetoacetase N-terminal" evidence="18">
    <location>
        <begin position="1"/>
        <end position="48"/>
    </location>
</feature>
<evidence type="ECO:0000313" key="20">
    <source>
        <dbReference type="Proteomes" id="UP000242180"/>
    </source>
</evidence>
<feature type="binding site" evidence="15">
    <location>
        <position position="163"/>
    </location>
    <ligand>
        <name>Ca(2+)</name>
        <dbReference type="ChEBI" id="CHEBI:29108"/>
    </ligand>
</feature>
<reference evidence="19 20" key="1">
    <citation type="submission" date="2016-07" db="EMBL/GenBank/DDBJ databases">
        <title>Pervasive Adenine N6-methylation of Active Genes in Fungi.</title>
        <authorList>
            <consortium name="DOE Joint Genome Institute"/>
            <person name="Mondo S.J."/>
            <person name="Dannebaum R.O."/>
            <person name="Kuo R.C."/>
            <person name="Labutti K."/>
            <person name="Haridas S."/>
            <person name="Kuo A."/>
            <person name="Salamov A."/>
            <person name="Ahrendt S.R."/>
            <person name="Lipzen A."/>
            <person name="Sullivan W."/>
            <person name="Andreopoulos W.B."/>
            <person name="Clum A."/>
            <person name="Lindquist E."/>
            <person name="Daum C."/>
            <person name="Ramamoorthy G.K."/>
            <person name="Gryganskyi A."/>
            <person name="Culley D."/>
            <person name="Magnuson J.K."/>
            <person name="James T.Y."/>
            <person name="O'Malley M.A."/>
            <person name="Stajich J.E."/>
            <person name="Spatafora J.W."/>
            <person name="Visel A."/>
            <person name="Grigoriev I.V."/>
        </authorList>
    </citation>
    <scope>NUCLEOTIDE SEQUENCE [LARGE SCALE GENOMIC DNA]</scope>
    <source>
        <strain evidence="19 20">NRRL 2496</strain>
    </source>
</reference>
<feature type="binding site" evidence="15">
    <location>
        <position position="129"/>
    </location>
    <ligand>
        <name>Ca(2+)</name>
        <dbReference type="ChEBI" id="CHEBI:29108"/>
    </ligand>
</feature>
<dbReference type="GO" id="GO:0006559">
    <property type="term" value="P:L-phenylalanine catabolic process"/>
    <property type="evidence" value="ECO:0007669"/>
    <property type="project" value="UniProtKB-UniRule"/>
</dbReference>
<comment type="similarity">
    <text evidence="3 16">Belongs to the FAH family.</text>
</comment>
<evidence type="ECO:0000256" key="14">
    <source>
        <dbReference type="PIRSR" id="PIRSR605959-2"/>
    </source>
</evidence>
<evidence type="ECO:0000256" key="6">
    <source>
        <dbReference type="ARBA" id="ARBA00022723"/>
    </source>
</evidence>
<evidence type="ECO:0000256" key="7">
    <source>
        <dbReference type="ARBA" id="ARBA00022801"/>
    </source>
</evidence>
<feature type="binding site" evidence="14">
    <location>
        <position position="170"/>
    </location>
    <ligand>
        <name>substrate</name>
    </ligand>
</feature>
<comment type="pathway">
    <text evidence="2 16">Amino-acid degradation; L-phenylalanine degradation; acetoacetate and fumarate from L-phenylalanine: step 6/6.</text>
</comment>
<evidence type="ECO:0000256" key="13">
    <source>
        <dbReference type="PIRSR" id="PIRSR605959-1"/>
    </source>
</evidence>
<gene>
    <name evidence="19" type="ORF">BCR43DRAFT_474534</name>
</gene>
<dbReference type="InterPro" id="IPR005959">
    <property type="entry name" value="Fumarylacetoacetase"/>
</dbReference>
<evidence type="ECO:0000256" key="9">
    <source>
        <dbReference type="ARBA" id="ARBA00022842"/>
    </source>
</evidence>
<dbReference type="FunFam" id="3.90.850.10:FF:000004">
    <property type="entry name" value="Fumarylacetoacetase"/>
    <property type="match status" value="1"/>
</dbReference>
<dbReference type="EMBL" id="MCGN01000005">
    <property type="protein sequence ID" value="ORY96687.1"/>
    <property type="molecule type" value="Genomic_DNA"/>
</dbReference>
<dbReference type="AlphaFoldDB" id="A0A1X2HD21"/>
<evidence type="ECO:0000259" key="18">
    <source>
        <dbReference type="Pfam" id="PF09298"/>
    </source>
</evidence>
<comment type="cofactor">
    <cofactor evidence="16">
        <name>Mg(2+)</name>
        <dbReference type="ChEBI" id="CHEBI:18420"/>
    </cofactor>
    <cofactor evidence="16">
        <name>Ca(2+)</name>
        <dbReference type="ChEBI" id="CHEBI:29108"/>
    </cofactor>
</comment>
<dbReference type="SUPFAM" id="SSF56529">
    <property type="entry name" value="FAH"/>
    <property type="match status" value="1"/>
</dbReference>
<dbReference type="Pfam" id="PF09298">
    <property type="entry name" value="FAA_hydrolase_N"/>
    <property type="match status" value="1"/>
</dbReference>
<feature type="binding site" evidence="14">
    <location>
        <position position="174"/>
    </location>
    <ligand>
        <name>substrate</name>
    </ligand>
</feature>
<keyword evidence="8 15" id="KW-0106">Calcium</keyword>
<dbReference type="GO" id="GO:0004334">
    <property type="term" value="F:fumarylacetoacetase activity"/>
    <property type="evidence" value="ECO:0007669"/>
    <property type="project" value="UniProtKB-UniRule"/>
</dbReference>
<dbReference type="GO" id="GO:1902000">
    <property type="term" value="P:homogentisate catabolic process"/>
    <property type="evidence" value="ECO:0007669"/>
    <property type="project" value="TreeGrafter"/>
</dbReference>
<dbReference type="InterPro" id="IPR036663">
    <property type="entry name" value="Fumarylacetoacetase_C_sf"/>
</dbReference>
<evidence type="ECO:0000256" key="8">
    <source>
        <dbReference type="ARBA" id="ARBA00022837"/>
    </source>
</evidence>
<evidence type="ECO:0000259" key="17">
    <source>
        <dbReference type="Pfam" id="PF01557"/>
    </source>
</evidence>
<evidence type="ECO:0000256" key="3">
    <source>
        <dbReference type="ARBA" id="ARBA00010211"/>
    </source>
</evidence>
<dbReference type="OrthoDB" id="9971669at2759"/>
<dbReference type="SUPFAM" id="SSF63433">
    <property type="entry name" value="Fumarylacetoacetate hydrolase, FAH, N-terminal domain"/>
    <property type="match status" value="1"/>
</dbReference>
<feature type="binding site" evidence="14">
    <location>
        <position position="72"/>
    </location>
    <ligand>
        <name>substrate</name>
    </ligand>
</feature>
<dbReference type="UniPathway" id="UPA00139">
    <property type="reaction ID" value="UER00341"/>
</dbReference>
<dbReference type="PANTHER" id="PTHR43069:SF2">
    <property type="entry name" value="FUMARYLACETOACETASE"/>
    <property type="match status" value="1"/>
</dbReference>
<sequence>MSLGKPSWRKVRSAIQNLLSADEPRLRDDKALLERALIPKERVQMHLPAQVGDYTDFYCSREHATNVGIMFRGKDNALQPNWLHIPVGYHGRASSLVVSGTDVRRPVGQRLSPKDKKPIFAPSAKLDFELEVGWFVGTGNKLGDRIDISEAKDHIFGMVLVNDWSARDIQAWEYVPLGPFLGKSFATTVSPWVVTLDALEESLTAGPSQAEPQPLEYLQEKAPSAYDIALEVQIKPSGSDALERVTLSNLKYMYWSITQQLTHHTVNGCNMRTGDMCATGTISGPDKSAFGSLLELTWNGTTPVKFENGGERMFLEDGDEVNMTAYHDRGDYRIGFGDCRGKVLPCTFGH</sequence>